<dbReference type="Proteomes" id="UP000033393">
    <property type="component" value="Unassembled WGS sequence"/>
</dbReference>
<feature type="domain" description="HTH merR-type" evidence="2">
    <location>
        <begin position="1"/>
        <end position="68"/>
    </location>
</feature>
<dbReference type="Pfam" id="PF13411">
    <property type="entry name" value="MerR_1"/>
    <property type="match status" value="1"/>
</dbReference>
<dbReference type="OrthoDB" id="9809391at2"/>
<accession>A0A0F0H4A1</accession>
<name>A0A0F0H4A1_LENAE</name>
<dbReference type="SUPFAM" id="SSF46955">
    <property type="entry name" value="Putative DNA-binding domain"/>
    <property type="match status" value="1"/>
</dbReference>
<organism evidence="3 4">
    <name type="scientific">Lentzea aerocolonigenes</name>
    <name type="common">Lechevalieria aerocolonigenes</name>
    <name type="synonym">Saccharothrix aerocolonigenes</name>
    <dbReference type="NCBI Taxonomy" id="68170"/>
    <lineage>
        <taxon>Bacteria</taxon>
        <taxon>Bacillati</taxon>
        <taxon>Actinomycetota</taxon>
        <taxon>Actinomycetes</taxon>
        <taxon>Pseudonocardiales</taxon>
        <taxon>Pseudonocardiaceae</taxon>
        <taxon>Lentzea</taxon>
    </lineage>
</organism>
<dbReference type="Gene3D" id="1.10.1660.10">
    <property type="match status" value="1"/>
</dbReference>
<dbReference type="InterPro" id="IPR000551">
    <property type="entry name" value="MerR-type_HTH_dom"/>
</dbReference>
<evidence type="ECO:0000313" key="3">
    <source>
        <dbReference type="EMBL" id="KJK49701.1"/>
    </source>
</evidence>
<dbReference type="AlphaFoldDB" id="A0A0F0H4A1"/>
<dbReference type="InterPro" id="IPR009061">
    <property type="entry name" value="DNA-bd_dom_put_sf"/>
</dbReference>
<dbReference type="PRINTS" id="PR00040">
    <property type="entry name" value="HTHMERR"/>
</dbReference>
<keyword evidence="4" id="KW-1185">Reference proteome</keyword>
<gene>
    <name evidence="3" type="ORF">UK23_13235</name>
</gene>
<protein>
    <submittedName>
        <fullName evidence="3">MerR family transcriptional regulator</fullName>
    </submittedName>
</protein>
<dbReference type="PROSITE" id="PS00552">
    <property type="entry name" value="HTH_MERR_1"/>
    <property type="match status" value="1"/>
</dbReference>
<keyword evidence="1" id="KW-0238">DNA-binding</keyword>
<dbReference type="PANTHER" id="PTHR30204:SF97">
    <property type="entry name" value="MERR FAMILY REGULATORY PROTEIN"/>
    <property type="match status" value="1"/>
</dbReference>
<dbReference type="EMBL" id="JYJG01000076">
    <property type="protein sequence ID" value="KJK49701.1"/>
    <property type="molecule type" value="Genomic_DNA"/>
</dbReference>
<dbReference type="CDD" id="cd01282">
    <property type="entry name" value="HTH_MerR-like_sg3"/>
    <property type="match status" value="1"/>
</dbReference>
<comment type="caution">
    <text evidence="3">The sequence shown here is derived from an EMBL/GenBank/DDBJ whole genome shotgun (WGS) entry which is preliminary data.</text>
</comment>
<proteinExistence type="predicted"/>
<dbReference type="GO" id="GO:0003700">
    <property type="term" value="F:DNA-binding transcription factor activity"/>
    <property type="evidence" value="ECO:0007669"/>
    <property type="project" value="InterPro"/>
</dbReference>
<dbReference type="PROSITE" id="PS50937">
    <property type="entry name" value="HTH_MERR_2"/>
    <property type="match status" value="1"/>
</dbReference>
<dbReference type="InterPro" id="IPR047057">
    <property type="entry name" value="MerR_fam"/>
</dbReference>
<sequence length="115" mass="12340">MLIGELAAECGVSTRSVRYYEQCGLLTSSRSSNGYRTYGPAEVETVRRIKALLNVGLPVATIALLLPCVMDASPRLDPCSDLLATLRAEVARLDSQAAEIARCRGLIAGILERST</sequence>
<dbReference type="GO" id="GO:0003677">
    <property type="term" value="F:DNA binding"/>
    <property type="evidence" value="ECO:0007669"/>
    <property type="project" value="UniProtKB-KW"/>
</dbReference>
<dbReference type="PANTHER" id="PTHR30204">
    <property type="entry name" value="REDOX-CYCLING DRUG-SENSING TRANSCRIPTIONAL ACTIVATOR SOXR"/>
    <property type="match status" value="1"/>
</dbReference>
<evidence type="ECO:0000313" key="4">
    <source>
        <dbReference type="Proteomes" id="UP000033393"/>
    </source>
</evidence>
<evidence type="ECO:0000256" key="1">
    <source>
        <dbReference type="ARBA" id="ARBA00023125"/>
    </source>
</evidence>
<reference evidence="3 4" key="1">
    <citation type="submission" date="2015-02" db="EMBL/GenBank/DDBJ databases">
        <authorList>
            <person name="Ju K.-S."/>
            <person name="Doroghazi J.R."/>
            <person name="Metcalf W."/>
        </authorList>
    </citation>
    <scope>NUCLEOTIDE SEQUENCE [LARGE SCALE GENOMIC DNA]</scope>
    <source>
        <strain evidence="3 4">NRRL B-16140</strain>
    </source>
</reference>
<dbReference type="PATRIC" id="fig|68170.10.peg.2423"/>
<evidence type="ECO:0000259" key="2">
    <source>
        <dbReference type="PROSITE" id="PS50937"/>
    </source>
</evidence>
<dbReference type="RefSeq" id="WP_045311766.1">
    <property type="nucleotide sequence ID" value="NZ_JYJG01000076.1"/>
</dbReference>
<dbReference type="SMART" id="SM00422">
    <property type="entry name" value="HTH_MERR"/>
    <property type="match status" value="1"/>
</dbReference>